<organism evidence="12 13">
    <name type="scientific">Liquidambar formosana</name>
    <name type="common">Formosan gum</name>
    <dbReference type="NCBI Taxonomy" id="63359"/>
    <lineage>
        <taxon>Eukaryota</taxon>
        <taxon>Viridiplantae</taxon>
        <taxon>Streptophyta</taxon>
        <taxon>Embryophyta</taxon>
        <taxon>Tracheophyta</taxon>
        <taxon>Spermatophyta</taxon>
        <taxon>Magnoliopsida</taxon>
        <taxon>eudicotyledons</taxon>
        <taxon>Gunneridae</taxon>
        <taxon>Pentapetalae</taxon>
        <taxon>Saxifragales</taxon>
        <taxon>Altingiaceae</taxon>
        <taxon>Liquidambar</taxon>
    </lineage>
</organism>
<keyword evidence="4 8" id="KW-0238">DNA-binding</keyword>
<feature type="domain" description="TF-B3" evidence="10">
    <location>
        <begin position="117"/>
        <end position="219"/>
    </location>
</feature>
<dbReference type="GO" id="GO:0003677">
    <property type="term" value="F:DNA binding"/>
    <property type="evidence" value="ECO:0007669"/>
    <property type="project" value="UniProtKB-KW"/>
</dbReference>
<dbReference type="Gene3D" id="2.30.30.1040">
    <property type="match status" value="1"/>
</dbReference>
<evidence type="ECO:0000256" key="3">
    <source>
        <dbReference type="ARBA" id="ARBA00023015"/>
    </source>
</evidence>
<dbReference type="Pfam" id="PF06507">
    <property type="entry name" value="ARF_AD"/>
    <property type="match status" value="1"/>
</dbReference>
<dbReference type="CDD" id="cd10017">
    <property type="entry name" value="B3_DNA"/>
    <property type="match status" value="1"/>
</dbReference>
<evidence type="ECO:0000256" key="6">
    <source>
        <dbReference type="ARBA" id="ARBA00023242"/>
    </source>
</evidence>
<proteinExistence type="inferred from homology"/>
<comment type="subcellular location">
    <subcellularLocation>
        <location evidence="1 8">Nucleus</location>
    </subcellularLocation>
</comment>
<reference evidence="12 13" key="1">
    <citation type="journal article" date="2024" name="Plant J.">
        <title>Genome sequences and population genomics reveal climatic adaptation and genomic divergence between two closely related sweetgum species.</title>
        <authorList>
            <person name="Xu W.Q."/>
            <person name="Ren C.Q."/>
            <person name="Zhang X.Y."/>
            <person name="Comes H.P."/>
            <person name="Liu X.H."/>
            <person name="Li Y.G."/>
            <person name="Kettle C.J."/>
            <person name="Jalonen R."/>
            <person name="Gaisberger H."/>
            <person name="Ma Y.Z."/>
            <person name="Qiu Y.X."/>
        </authorList>
    </citation>
    <scope>NUCLEOTIDE SEQUENCE [LARGE SCALE GENOMIC DNA]</scope>
    <source>
        <strain evidence="12">Hangzhou</strain>
    </source>
</reference>
<dbReference type="InterPro" id="IPR053793">
    <property type="entry name" value="PB1-like"/>
</dbReference>
<keyword evidence="13" id="KW-1185">Reference proteome</keyword>
<dbReference type="Gene3D" id="2.40.330.10">
    <property type="entry name" value="DNA-binding pseudobarrel domain"/>
    <property type="match status" value="1"/>
</dbReference>
<sequence>MTSGGKDDLYAELWHACAGPFVHVPRAGEKVFYFPQGHMEQVEAYTNQDGNMEMPIYNLPFKILCKVVYVQLKVEAHTDEVFAQVTLLPEAEQEGPSPEDSEETSLSLSRKTRVRSFSKRLTPSDTNTHGGFSVPKRHADECLPPLDKSQQPPVQELVAKDLHGFEWHFRHIYRGQPKRHLLTSGWSTFVTSKKLVSGDACIFLRGENEELYVGIRRASLQNNASTSVISGQSMRLGILTSAFHAVSTGTLFSVYYHPWTSPSEFIIPYDQYMKSVENDCSVGTRFRMRFEREDSTEQRFPGTVVGIEDIDCIRWPGSEWRCLKVRWDAVLDAPVRPERVSPWNIEPIEPTNRSHTSVLPPRKRPHPLDPSSPGFSWSERDGLFQSSFDYTPPMLPRNREYTPQIPNRVSQGQDIRATGSHDSGAFKPSPSSHLVPLPTPDWGHIQMGLEFPMLDPFCRCPVSKISIPGAIPVNSGLPNCWPPTSTSHGDNVGVGTRLFVTNVNSSSSGSQEWRASERNDEIEAPVTQPNGTAKIMLFGVNIGNSLAELPSPQFATLIEPQSPCSVPPTTSQSSSETIHVSDPSKSIAGILSEKQCKNCCSVTNRSCTKVLKYGNALGRSVDLMRFDGYYELICELDQMFEFKGRLIDGSSGWRVAYKDDGDMMLIGDIPWQKFQSMMQKMLICPKEHIERLNPSSPNMTPV</sequence>
<dbReference type="GO" id="GO:0005634">
    <property type="term" value="C:nucleus"/>
    <property type="evidence" value="ECO:0007669"/>
    <property type="project" value="UniProtKB-SubCell"/>
</dbReference>
<dbReference type="Gene3D" id="3.10.20.90">
    <property type="entry name" value="Phosphatidylinositol 3-kinase Catalytic Subunit, Chain A, domain 1"/>
    <property type="match status" value="1"/>
</dbReference>
<dbReference type="Pfam" id="PF02362">
    <property type="entry name" value="B3"/>
    <property type="match status" value="1"/>
</dbReference>
<evidence type="ECO:0000313" key="12">
    <source>
        <dbReference type="EMBL" id="KAK9280753.1"/>
    </source>
</evidence>
<evidence type="ECO:0000259" key="11">
    <source>
        <dbReference type="PROSITE" id="PS51745"/>
    </source>
</evidence>
<keyword evidence="6 8" id="KW-0539">Nucleus</keyword>
<comment type="function">
    <text evidence="8">Auxin response factors (ARFs) are transcriptional factors that bind specifically to the DNA sequence 5'-TGTCTC-3' found in the auxin-responsive promoter elements (AuxREs).</text>
</comment>
<dbReference type="GO" id="GO:0009734">
    <property type="term" value="P:auxin-activated signaling pathway"/>
    <property type="evidence" value="ECO:0007669"/>
    <property type="project" value="UniProtKB-KW"/>
</dbReference>
<dbReference type="EMBL" id="JBBPBK010000007">
    <property type="protein sequence ID" value="KAK9280753.1"/>
    <property type="molecule type" value="Genomic_DNA"/>
</dbReference>
<dbReference type="FunFam" id="2.40.330.10:FF:000001">
    <property type="entry name" value="Auxin response factor"/>
    <property type="match status" value="1"/>
</dbReference>
<dbReference type="InterPro" id="IPR010525">
    <property type="entry name" value="ARF_dom"/>
</dbReference>
<keyword evidence="5 8" id="KW-0804">Transcription</keyword>
<evidence type="ECO:0000256" key="1">
    <source>
        <dbReference type="ARBA" id="ARBA00004123"/>
    </source>
</evidence>
<evidence type="ECO:0000259" key="10">
    <source>
        <dbReference type="PROSITE" id="PS50863"/>
    </source>
</evidence>
<feature type="compositionally biased region" description="Polar residues" evidence="9">
    <location>
        <begin position="562"/>
        <end position="578"/>
    </location>
</feature>
<gene>
    <name evidence="12" type="ORF">L1049_003641</name>
</gene>
<feature type="region of interest" description="Disordered" evidence="9">
    <location>
        <begin position="562"/>
        <end position="581"/>
    </location>
</feature>
<evidence type="ECO:0000256" key="8">
    <source>
        <dbReference type="RuleBase" id="RU004561"/>
    </source>
</evidence>
<dbReference type="InterPro" id="IPR044835">
    <property type="entry name" value="ARF_plant"/>
</dbReference>
<evidence type="ECO:0000256" key="5">
    <source>
        <dbReference type="ARBA" id="ARBA00023163"/>
    </source>
</evidence>
<dbReference type="SMART" id="SM01019">
    <property type="entry name" value="B3"/>
    <property type="match status" value="1"/>
</dbReference>
<feature type="region of interest" description="Disordered" evidence="9">
    <location>
        <begin position="89"/>
        <end position="136"/>
    </location>
</feature>
<comment type="similarity">
    <text evidence="2 8">Belongs to the ARF family.</text>
</comment>
<evidence type="ECO:0000256" key="7">
    <source>
        <dbReference type="ARBA" id="ARBA00023294"/>
    </source>
</evidence>
<protein>
    <recommendedName>
        <fullName evidence="8">Auxin response factor</fullName>
    </recommendedName>
</protein>
<dbReference type="GO" id="GO:0006355">
    <property type="term" value="P:regulation of DNA-templated transcription"/>
    <property type="evidence" value="ECO:0007669"/>
    <property type="project" value="InterPro"/>
</dbReference>
<feature type="region of interest" description="Disordered" evidence="9">
    <location>
        <begin position="344"/>
        <end position="372"/>
    </location>
</feature>
<evidence type="ECO:0000313" key="13">
    <source>
        <dbReference type="Proteomes" id="UP001415857"/>
    </source>
</evidence>
<dbReference type="FunFam" id="2.30.30.1040:FF:000001">
    <property type="entry name" value="Auxin response factor"/>
    <property type="match status" value="1"/>
</dbReference>
<dbReference type="PANTHER" id="PTHR31384">
    <property type="entry name" value="AUXIN RESPONSE FACTOR 4-RELATED"/>
    <property type="match status" value="1"/>
</dbReference>
<dbReference type="Pfam" id="PF02309">
    <property type="entry name" value="AUX_IAA"/>
    <property type="match status" value="1"/>
</dbReference>
<dbReference type="InterPro" id="IPR033389">
    <property type="entry name" value="AUX/IAA_dom"/>
</dbReference>
<dbReference type="PROSITE" id="PS51745">
    <property type="entry name" value="PB1"/>
    <property type="match status" value="1"/>
</dbReference>
<dbReference type="PANTHER" id="PTHR31384:SF25">
    <property type="entry name" value="AUXIN RESPONSE FACTOR"/>
    <property type="match status" value="1"/>
</dbReference>
<keyword evidence="3 8" id="KW-0805">Transcription regulation</keyword>
<evidence type="ECO:0000256" key="2">
    <source>
        <dbReference type="ARBA" id="ARBA00007853"/>
    </source>
</evidence>
<dbReference type="Proteomes" id="UP001415857">
    <property type="component" value="Unassembled WGS sequence"/>
</dbReference>
<feature type="domain" description="PB1" evidence="11">
    <location>
        <begin position="605"/>
        <end position="686"/>
    </location>
</feature>
<comment type="subunit">
    <text evidence="8">Homodimers and heterodimers.</text>
</comment>
<dbReference type="PROSITE" id="PS50863">
    <property type="entry name" value="B3"/>
    <property type="match status" value="1"/>
</dbReference>
<comment type="caution">
    <text evidence="12">The sequence shown here is derived from an EMBL/GenBank/DDBJ whole genome shotgun (WGS) entry which is preliminary data.</text>
</comment>
<accession>A0AAP0RN95</accession>
<keyword evidence="7 8" id="KW-0927">Auxin signaling pathway</keyword>
<feature type="compositionally biased region" description="Acidic residues" evidence="9">
    <location>
        <begin position="91"/>
        <end position="103"/>
    </location>
</feature>
<name>A0AAP0RN95_LIQFO</name>
<dbReference type="AlphaFoldDB" id="A0AAP0RN95"/>
<feature type="compositionally biased region" description="Polar residues" evidence="9">
    <location>
        <begin position="119"/>
        <end position="130"/>
    </location>
</feature>
<evidence type="ECO:0000256" key="9">
    <source>
        <dbReference type="SAM" id="MobiDB-lite"/>
    </source>
</evidence>
<evidence type="ECO:0000256" key="4">
    <source>
        <dbReference type="ARBA" id="ARBA00023125"/>
    </source>
</evidence>
<dbReference type="SUPFAM" id="SSF101936">
    <property type="entry name" value="DNA-binding pseudobarrel domain"/>
    <property type="match status" value="1"/>
</dbReference>
<dbReference type="InterPro" id="IPR003340">
    <property type="entry name" value="B3_DNA-bd"/>
</dbReference>
<dbReference type="InterPro" id="IPR015300">
    <property type="entry name" value="DNA-bd_pseudobarrel_sf"/>
</dbReference>